<reference evidence="7 8" key="1">
    <citation type="submission" date="2017-05" db="EMBL/GenBank/DDBJ databases">
        <title>Vagococcus spp. assemblies.</title>
        <authorList>
            <person name="Gulvik C.A."/>
        </authorList>
    </citation>
    <scope>NUCLEOTIDE SEQUENCE [LARGE SCALE GENOMIC DNA]</scope>
    <source>
        <strain evidence="7 8">LMG 24798</strain>
    </source>
</reference>
<evidence type="ECO:0000313" key="8">
    <source>
        <dbReference type="Proteomes" id="UP000286773"/>
    </source>
</evidence>
<dbReference type="GO" id="GO:0140359">
    <property type="term" value="F:ABC-type transporter activity"/>
    <property type="evidence" value="ECO:0007669"/>
    <property type="project" value="InterPro"/>
</dbReference>
<dbReference type="EMBL" id="NGKC01000017">
    <property type="protein sequence ID" value="RSU09619.1"/>
    <property type="molecule type" value="Genomic_DNA"/>
</dbReference>
<evidence type="ECO:0000313" key="7">
    <source>
        <dbReference type="EMBL" id="RSU09619.1"/>
    </source>
</evidence>
<dbReference type="GO" id="GO:0005886">
    <property type="term" value="C:plasma membrane"/>
    <property type="evidence" value="ECO:0007669"/>
    <property type="project" value="UniProtKB-SubCell"/>
</dbReference>
<evidence type="ECO:0000256" key="3">
    <source>
        <dbReference type="ARBA" id="ARBA00022989"/>
    </source>
</evidence>
<keyword evidence="4 5" id="KW-0472">Membrane</keyword>
<dbReference type="RefSeq" id="WP_126814673.1">
    <property type="nucleotide sequence ID" value="NZ_NGKC01000017.1"/>
</dbReference>
<dbReference type="SUPFAM" id="SSF90123">
    <property type="entry name" value="ABC transporter transmembrane region"/>
    <property type="match status" value="1"/>
</dbReference>
<protein>
    <recommendedName>
        <fullName evidence="6">ABC transmembrane type-1 domain-containing protein</fullName>
    </recommendedName>
</protein>
<keyword evidence="2 5" id="KW-0812">Transmembrane</keyword>
<proteinExistence type="predicted"/>
<dbReference type="OrthoDB" id="95687at2"/>
<evidence type="ECO:0000256" key="5">
    <source>
        <dbReference type="SAM" id="Phobius"/>
    </source>
</evidence>
<evidence type="ECO:0000256" key="2">
    <source>
        <dbReference type="ARBA" id="ARBA00022692"/>
    </source>
</evidence>
<dbReference type="PROSITE" id="PS50929">
    <property type="entry name" value="ABC_TM1F"/>
    <property type="match status" value="1"/>
</dbReference>
<evidence type="ECO:0000259" key="6">
    <source>
        <dbReference type="PROSITE" id="PS50929"/>
    </source>
</evidence>
<dbReference type="GO" id="GO:0005524">
    <property type="term" value="F:ATP binding"/>
    <property type="evidence" value="ECO:0007669"/>
    <property type="project" value="InterPro"/>
</dbReference>
<dbReference type="InterPro" id="IPR011527">
    <property type="entry name" value="ABC1_TM_dom"/>
</dbReference>
<dbReference type="Pfam" id="PF00664">
    <property type="entry name" value="ABC_membrane"/>
    <property type="match status" value="1"/>
</dbReference>
<dbReference type="AlphaFoldDB" id="A0A430ANF5"/>
<dbReference type="Proteomes" id="UP000286773">
    <property type="component" value="Unassembled WGS sequence"/>
</dbReference>
<feature type="transmembrane region" description="Helical" evidence="5">
    <location>
        <begin position="45"/>
        <end position="70"/>
    </location>
</feature>
<gene>
    <name evidence="7" type="ORF">CBF27_12075</name>
</gene>
<dbReference type="InterPro" id="IPR036640">
    <property type="entry name" value="ABC1_TM_sf"/>
</dbReference>
<evidence type="ECO:0000256" key="4">
    <source>
        <dbReference type="ARBA" id="ARBA00023136"/>
    </source>
</evidence>
<keyword evidence="3 5" id="KW-1133">Transmembrane helix</keyword>
<evidence type="ECO:0000256" key="1">
    <source>
        <dbReference type="ARBA" id="ARBA00004651"/>
    </source>
</evidence>
<comment type="caution">
    <text evidence="7">The sequence shown here is derived from an EMBL/GenBank/DDBJ whole genome shotgun (WGS) entry which is preliminary data.</text>
</comment>
<feature type="transmembrane region" description="Helical" evidence="5">
    <location>
        <begin position="139"/>
        <end position="163"/>
    </location>
</feature>
<accession>A0A430ANF5</accession>
<sequence length="178" mass="20587">MKNIIKKFWKENLVVFLLMMGAGVSTTLASFVNATIFNALIKFDFGLFLSSILKLVVVFSIFLIFTYFHIIQSRKTTQKMAKYLRIQITDRMSRLSATDFKKKNEGYYTSWLSNDISQIEDQGFSKFYELLSNSINLSLALIGLLYIHWSLLIITMIEVIIIMQLPNIFKRNGQATLD</sequence>
<organism evidence="7 8">
    <name type="scientific">Vagococcus acidifermentans</name>
    <dbReference type="NCBI Taxonomy" id="564710"/>
    <lineage>
        <taxon>Bacteria</taxon>
        <taxon>Bacillati</taxon>
        <taxon>Bacillota</taxon>
        <taxon>Bacilli</taxon>
        <taxon>Lactobacillales</taxon>
        <taxon>Enterococcaceae</taxon>
        <taxon>Vagococcus</taxon>
    </lineage>
</organism>
<name>A0A430ANF5_9ENTE</name>
<comment type="subcellular location">
    <subcellularLocation>
        <location evidence="1">Cell membrane</location>
        <topology evidence="1">Multi-pass membrane protein</topology>
    </subcellularLocation>
</comment>
<feature type="domain" description="ABC transmembrane type-1" evidence="6">
    <location>
        <begin position="13"/>
        <end position="163"/>
    </location>
</feature>
<keyword evidence="8" id="KW-1185">Reference proteome</keyword>
<dbReference type="Gene3D" id="1.20.1560.10">
    <property type="entry name" value="ABC transporter type 1, transmembrane domain"/>
    <property type="match status" value="1"/>
</dbReference>